<comment type="caution">
    <text evidence="1">The sequence shown here is derived from an EMBL/GenBank/DDBJ whole genome shotgun (WGS) entry which is preliminary data.</text>
</comment>
<keyword evidence="2" id="KW-1185">Reference proteome</keyword>
<evidence type="ECO:0000313" key="2">
    <source>
        <dbReference type="Proteomes" id="UP001631969"/>
    </source>
</evidence>
<protein>
    <submittedName>
        <fullName evidence="1">Sensor histidine kinase</fullName>
    </submittedName>
</protein>
<keyword evidence="1" id="KW-0418">Kinase</keyword>
<proteinExistence type="predicted"/>
<dbReference type="Proteomes" id="UP001631969">
    <property type="component" value="Unassembled WGS sequence"/>
</dbReference>
<name>A0ACC7P2A8_9BACL</name>
<gene>
    <name evidence="1" type="ORF">ACI1P1_19195</name>
</gene>
<evidence type="ECO:0000313" key="1">
    <source>
        <dbReference type="EMBL" id="MFM9330430.1"/>
    </source>
</evidence>
<dbReference type="EMBL" id="JBJURJ010000013">
    <property type="protein sequence ID" value="MFM9330430.1"/>
    <property type="molecule type" value="Genomic_DNA"/>
</dbReference>
<organism evidence="1 2">
    <name type="scientific">Paenibacillus mesotrionivorans</name>
    <dbReference type="NCBI Taxonomy" id="3160968"/>
    <lineage>
        <taxon>Bacteria</taxon>
        <taxon>Bacillati</taxon>
        <taxon>Bacillota</taxon>
        <taxon>Bacilli</taxon>
        <taxon>Bacillales</taxon>
        <taxon>Paenibacillaceae</taxon>
        <taxon>Paenibacillus</taxon>
    </lineage>
</organism>
<keyword evidence="1" id="KW-0808">Transferase</keyword>
<accession>A0ACC7P2A8</accession>
<sequence>MLFPASFAYLIASDQLYDIGLVFRRFLFGCLLALVPASIVTGLFMAFFQETATNQMIVFVFFSCLLALALMLYSTEYLTTRLEPIFFPRKAMLNNSLKKISRNLSTVSTMREMKDIFLADIVQTLDVQGGSIVCQYPDSVETISAGEVNEEEIKAILAQKEWSESERYTCMEISRTEESTNYLVMTRKRTNVLLSREEQQWLGLITSYLEVSLENVHLIRTLTAKLQDLSSRFSDDTSAVEFQWFRKVMFELQEEERIRIASDLHDTTMQDLFFLKRRFSGLMDKYVMNREDKEHLDNILKFVDLINASLRQSCFELNPHLLREIGLIGTLRQYLEKEAYVAAFHIHFEPESGAGRVEQESLTTKRHLLRIVQELLNNAKKHSQASKVSFRLTSTSQHFQLIYEDDGIGIRPMEPGSREIGGSGIGMEQMKGRILLMQGSLKMVDLPRPGTQMVISIPLQEQEQEASRKSV</sequence>
<reference evidence="1" key="1">
    <citation type="submission" date="2024-12" db="EMBL/GenBank/DDBJ databases">
        <authorList>
            <person name="Wu N."/>
        </authorList>
    </citation>
    <scope>NUCLEOTIDE SEQUENCE</scope>
    <source>
        <strain evidence="1">P15</strain>
    </source>
</reference>